<protein>
    <submittedName>
        <fullName evidence="2">Uncharacterized protein</fullName>
    </submittedName>
</protein>
<keyword evidence="1" id="KW-1185">Reference proteome</keyword>
<name>A0A914YN35_9BILA</name>
<evidence type="ECO:0000313" key="1">
    <source>
        <dbReference type="Proteomes" id="UP000887577"/>
    </source>
</evidence>
<accession>A0A914YN35</accession>
<evidence type="ECO:0000313" key="2">
    <source>
        <dbReference type="WBParaSite" id="PSU_v2.g20359.t1"/>
    </source>
</evidence>
<organism evidence="1 2">
    <name type="scientific">Panagrolaimus superbus</name>
    <dbReference type="NCBI Taxonomy" id="310955"/>
    <lineage>
        <taxon>Eukaryota</taxon>
        <taxon>Metazoa</taxon>
        <taxon>Ecdysozoa</taxon>
        <taxon>Nematoda</taxon>
        <taxon>Chromadorea</taxon>
        <taxon>Rhabditida</taxon>
        <taxon>Tylenchina</taxon>
        <taxon>Panagrolaimomorpha</taxon>
        <taxon>Panagrolaimoidea</taxon>
        <taxon>Panagrolaimidae</taxon>
        <taxon>Panagrolaimus</taxon>
    </lineage>
</organism>
<dbReference type="WBParaSite" id="PSU_v2.g20359.t1">
    <property type="protein sequence ID" value="PSU_v2.g20359.t1"/>
    <property type="gene ID" value="PSU_v2.g20359"/>
</dbReference>
<reference evidence="2" key="1">
    <citation type="submission" date="2022-11" db="UniProtKB">
        <authorList>
            <consortium name="WormBaseParasite"/>
        </authorList>
    </citation>
    <scope>IDENTIFICATION</scope>
</reference>
<proteinExistence type="predicted"/>
<sequence>MRAEMRNELTFLVGNVSSAGGDLEQAIDGLIGKWTEQGVITESQAGRYRTLAIAMVKSRDEATQTGQRWEALSELGRHWV</sequence>
<dbReference type="Proteomes" id="UP000887577">
    <property type="component" value="Unplaced"/>
</dbReference>
<dbReference type="AlphaFoldDB" id="A0A914YN35"/>